<evidence type="ECO:0000256" key="1">
    <source>
        <dbReference type="SAM" id="SignalP"/>
    </source>
</evidence>
<reference evidence="3" key="1">
    <citation type="journal article" date="2014" name="Nucleic Acids Res.">
        <title>The evolutionary dynamics of variant antigen genes in Babesia reveal a history of genomic innovation underlying host-parasite interaction.</title>
        <authorList>
            <person name="Jackson A.P."/>
            <person name="Otto T.D."/>
            <person name="Darby A."/>
            <person name="Ramaprasad A."/>
            <person name="Xia D."/>
            <person name="Echaide I.E."/>
            <person name="Farber M."/>
            <person name="Gahlot S."/>
            <person name="Gamble J."/>
            <person name="Gupta D."/>
            <person name="Gupta Y."/>
            <person name="Jackson L."/>
            <person name="Malandrin L."/>
            <person name="Malas T.B."/>
            <person name="Moussa E."/>
            <person name="Nair M."/>
            <person name="Reid A.J."/>
            <person name="Sanders M."/>
            <person name="Sharma J."/>
            <person name="Tracey A."/>
            <person name="Quail M.A."/>
            <person name="Weir W."/>
            <person name="Wastling J.M."/>
            <person name="Hall N."/>
            <person name="Willadsen P."/>
            <person name="Lingelbach K."/>
            <person name="Shiels B."/>
            <person name="Tait A."/>
            <person name="Berriman M."/>
            <person name="Allred D.R."/>
            <person name="Pain A."/>
        </authorList>
    </citation>
    <scope>NUCLEOTIDE SEQUENCE [LARGE SCALE GENOMIC DNA]</scope>
    <source>
        <strain evidence="3">Bond</strain>
    </source>
</reference>
<name>A0A061D088_BABBI</name>
<sequence>MRHWLLLYLLLAANAAAFVRLQHSSSISAPRAGLAYTRLCAKSLLDDPILLAPSPEPGKENEVIVSDSPAFGLQRTLYNHRRKLRARGALFDPGDCVYLASGPYRNARGTVLSTFRRAPGEPYLVSVVLDCRNERGIVRGSLSGYHGTCVTVRESQLTARPLFTPYAPPPLSSEENHGLDRRGGARNGSTVKPLTSVLLARVFNCVRISELKWIFDRMHRSGVQGALPYQAVAIQIARGLNAPQDAVDVAALLTAVLERVRLEVKKGYSDEARTSTPWLSWALGVFRNSGLVKDEALLLPIYRFIRDVLISGKLSDLTQGEIALLASGFRHCFRYCNDVLHRLAMIYSYMPAKGVVPRHATSLAAALAHAGIVHPAFSRLMFEVVKGEHALLCPSGAVHLLEYLSNDPATPQAIKDELLACCSVAEFLKPNSTPDGPDHNLALRLAWLSEREMSELLHALRTGECEMPPSAAAVALLNPRCRVPNHELTNLLLVRASRLFDTLSVKARKALLTAARLMKQCPREVFDAVDRYLSGLGADRVLDSATAQALAQFLPSIPDSRPESQRLVLEHIERFIAFTLTLLREKAIDVKQRKSVMAKAATCLQYIPMLGFELDSLARQSAELLRDGLPFASDRLSVLLGMMAVQSISPSYFDAAADAARALIADPSVGLPQEVAPLAELLLILGMHAEGCKKLRDDLMHLGLPELPPARTKKVAKPLPHRDVRDFSVLFALLVRSRLCEDWSGLLATAYVFAEDNIEALSSADLLLLRDSLVSLGAFDAKWEGLIASVAKGIDAVTE</sequence>
<dbReference type="Proteomes" id="UP000033188">
    <property type="component" value="Chromosome 1"/>
</dbReference>
<dbReference type="RefSeq" id="XP_012766269.1">
    <property type="nucleotide sequence ID" value="XM_012910815.1"/>
</dbReference>
<dbReference type="OrthoDB" id="364746at2759"/>
<dbReference type="KEGG" id="bbig:BBBOND_0103930"/>
<dbReference type="EMBL" id="LK391707">
    <property type="protein sequence ID" value="CDR94083.1"/>
    <property type="molecule type" value="Genomic_DNA"/>
</dbReference>
<accession>A0A061D088</accession>
<protein>
    <submittedName>
        <fullName evidence="2">Membrane protein, putative</fullName>
    </submittedName>
</protein>
<dbReference type="GeneID" id="24562624"/>
<dbReference type="OMA" id="SHWIPEH"/>
<organism evidence="2 3">
    <name type="scientific">Babesia bigemina</name>
    <dbReference type="NCBI Taxonomy" id="5866"/>
    <lineage>
        <taxon>Eukaryota</taxon>
        <taxon>Sar</taxon>
        <taxon>Alveolata</taxon>
        <taxon>Apicomplexa</taxon>
        <taxon>Aconoidasida</taxon>
        <taxon>Piroplasmida</taxon>
        <taxon>Babesiidae</taxon>
        <taxon>Babesia</taxon>
    </lineage>
</organism>
<gene>
    <name evidence="2" type="ORF">BBBOND_0103930</name>
</gene>
<feature type="signal peptide" evidence="1">
    <location>
        <begin position="1"/>
        <end position="17"/>
    </location>
</feature>
<evidence type="ECO:0000313" key="3">
    <source>
        <dbReference type="Proteomes" id="UP000033188"/>
    </source>
</evidence>
<feature type="chain" id="PRO_5001600475" evidence="1">
    <location>
        <begin position="18"/>
        <end position="799"/>
    </location>
</feature>
<proteinExistence type="predicted"/>
<dbReference type="VEuPathDB" id="PiroplasmaDB:BBBOND_0103930"/>
<evidence type="ECO:0000313" key="2">
    <source>
        <dbReference type="EMBL" id="CDR94083.1"/>
    </source>
</evidence>
<keyword evidence="3" id="KW-1185">Reference proteome</keyword>
<keyword evidence="1" id="KW-0732">Signal</keyword>
<dbReference type="AlphaFoldDB" id="A0A061D088"/>